<evidence type="ECO:0000256" key="2">
    <source>
        <dbReference type="ARBA" id="ARBA00022692"/>
    </source>
</evidence>
<evidence type="ECO:0000313" key="7">
    <source>
        <dbReference type="EMBL" id="MEY8244249.1"/>
    </source>
</evidence>
<proteinExistence type="predicted"/>
<gene>
    <name evidence="7" type="ORF">AAK873_01300</name>
</gene>
<keyword evidence="3 5" id="KW-1133">Transmembrane helix</keyword>
<name>A0ABV4CS87_9BACT</name>
<evidence type="ECO:0000313" key="8">
    <source>
        <dbReference type="Proteomes" id="UP001565200"/>
    </source>
</evidence>
<sequence length="309" mass="35016">MSFSADKPYIRHLAKTYIIIAIIILPFLSSKIGWISAITGSALVLSHIYNFNLKKKQNSLYIFIGALLFPLLLYLLWYLKPVSAAGRIFLWRIGISAVLNAPFAGVGWNHVAGALGNAQEEFFRNNIESVSEYNAIGIPQYAFNEYIHIAISWGIPTAIVVLASIIFLIKSALKDKNYGIAGSIVTFAIFAFASYPLQFIQFIILICILSSLVLLSHRKAQTYYYLSIIIICIIGITGIYNTYTRNSNIRKYNNFICTEISEYENLFSHMASNPRFLFDYGMILRKNKRLYESNIIMLKTTEISSDPIH</sequence>
<protein>
    <submittedName>
        <fullName evidence="7">O-antigen ligase family protein</fullName>
    </submittedName>
</protein>
<keyword evidence="8" id="KW-1185">Reference proteome</keyword>
<comment type="subcellular location">
    <subcellularLocation>
        <location evidence="1">Membrane</location>
        <topology evidence="1">Multi-pass membrane protein</topology>
    </subcellularLocation>
</comment>
<feature type="domain" description="O-antigen ligase-related" evidence="6">
    <location>
        <begin position="18"/>
        <end position="161"/>
    </location>
</feature>
<dbReference type="Pfam" id="PF04932">
    <property type="entry name" value="Wzy_C"/>
    <property type="match status" value="1"/>
</dbReference>
<feature type="transmembrane region" description="Helical" evidence="5">
    <location>
        <begin position="199"/>
        <end position="216"/>
    </location>
</feature>
<evidence type="ECO:0000256" key="3">
    <source>
        <dbReference type="ARBA" id="ARBA00022989"/>
    </source>
</evidence>
<dbReference type="RefSeq" id="WP_369863112.1">
    <property type="nucleotide sequence ID" value="NZ_JBCLPP010000003.1"/>
</dbReference>
<reference evidence="7 8" key="1">
    <citation type="submission" date="2024-03" db="EMBL/GenBank/DDBJ databases">
        <title>Mouse gut bacterial collection (mGBC) of GemPharmatech.</title>
        <authorList>
            <person name="He Y."/>
            <person name="Dong L."/>
            <person name="Wu D."/>
            <person name="Gao X."/>
            <person name="Lin Z."/>
        </authorList>
    </citation>
    <scope>NUCLEOTIDE SEQUENCE [LARGE SCALE GENOMIC DNA]</scope>
    <source>
        <strain evidence="7 8">54-13</strain>
    </source>
</reference>
<evidence type="ECO:0000259" key="6">
    <source>
        <dbReference type="Pfam" id="PF04932"/>
    </source>
</evidence>
<feature type="transmembrane region" description="Helical" evidence="5">
    <location>
        <begin position="146"/>
        <end position="169"/>
    </location>
</feature>
<comment type="caution">
    <text evidence="7">The sequence shown here is derived from an EMBL/GenBank/DDBJ whole genome shotgun (WGS) entry which is preliminary data.</text>
</comment>
<evidence type="ECO:0000256" key="1">
    <source>
        <dbReference type="ARBA" id="ARBA00004141"/>
    </source>
</evidence>
<evidence type="ECO:0000256" key="4">
    <source>
        <dbReference type="ARBA" id="ARBA00023136"/>
    </source>
</evidence>
<organism evidence="7 8">
    <name type="scientific">Heminiphilus faecis</name>
    <dbReference type="NCBI Taxonomy" id="2601703"/>
    <lineage>
        <taxon>Bacteria</taxon>
        <taxon>Pseudomonadati</taxon>
        <taxon>Bacteroidota</taxon>
        <taxon>Bacteroidia</taxon>
        <taxon>Bacteroidales</taxon>
        <taxon>Muribaculaceae</taxon>
        <taxon>Heminiphilus</taxon>
    </lineage>
</organism>
<dbReference type="GO" id="GO:0016874">
    <property type="term" value="F:ligase activity"/>
    <property type="evidence" value="ECO:0007669"/>
    <property type="project" value="UniProtKB-KW"/>
</dbReference>
<keyword evidence="2 5" id="KW-0812">Transmembrane</keyword>
<dbReference type="EMBL" id="JBCLPP010000003">
    <property type="protein sequence ID" value="MEY8244249.1"/>
    <property type="molecule type" value="Genomic_DNA"/>
</dbReference>
<feature type="transmembrane region" description="Helical" evidence="5">
    <location>
        <begin position="60"/>
        <end position="79"/>
    </location>
</feature>
<dbReference type="InterPro" id="IPR007016">
    <property type="entry name" value="O-antigen_ligase-rel_domated"/>
</dbReference>
<dbReference type="Proteomes" id="UP001565200">
    <property type="component" value="Unassembled WGS sequence"/>
</dbReference>
<feature type="transmembrane region" description="Helical" evidence="5">
    <location>
        <begin position="223"/>
        <end position="243"/>
    </location>
</feature>
<evidence type="ECO:0000256" key="5">
    <source>
        <dbReference type="SAM" id="Phobius"/>
    </source>
</evidence>
<feature type="transmembrane region" description="Helical" evidence="5">
    <location>
        <begin position="12"/>
        <end position="28"/>
    </location>
</feature>
<accession>A0ABV4CS87</accession>
<keyword evidence="4 5" id="KW-0472">Membrane</keyword>
<dbReference type="InterPro" id="IPR051533">
    <property type="entry name" value="WaaL-like"/>
</dbReference>
<keyword evidence="7" id="KW-0436">Ligase</keyword>
<dbReference type="PANTHER" id="PTHR37422:SF13">
    <property type="entry name" value="LIPOPOLYSACCHARIDE BIOSYNTHESIS PROTEIN PA4999-RELATED"/>
    <property type="match status" value="1"/>
</dbReference>
<dbReference type="PANTHER" id="PTHR37422">
    <property type="entry name" value="TEICHURONIC ACID BIOSYNTHESIS PROTEIN TUAE"/>
    <property type="match status" value="1"/>
</dbReference>